<dbReference type="RefSeq" id="WP_002686629.1">
    <property type="nucleotide sequence ID" value="NZ_UFTJ01000001.1"/>
</dbReference>
<evidence type="ECO:0000313" key="2">
    <source>
        <dbReference type="Proteomes" id="UP000255515"/>
    </source>
</evidence>
<dbReference type="InterPro" id="IPR018247">
    <property type="entry name" value="EF_Hand_1_Ca_BS"/>
</dbReference>
<accession>A0A376BZG0</accession>
<dbReference type="Proteomes" id="UP000255515">
    <property type="component" value="Unassembled WGS sequence"/>
</dbReference>
<sequence length="128" mass="14628">MTNQKNNSITEVNLSVLTNINNDIKNIDQEANGNGKPAIQKTLDFYSYYDIISTTEILIRIIEILSIHSCATPQENLDCINTIAEITRKILLKDEACFLSSLLTKEDFNKDKFVSIKEFEKLLKNKNK</sequence>
<proteinExistence type="predicted"/>
<evidence type="ECO:0000313" key="1">
    <source>
        <dbReference type="EMBL" id="SSZ46955.1"/>
    </source>
</evidence>
<dbReference type="AlphaFoldDB" id="A0A376BZG0"/>
<gene>
    <name evidence="1" type="ORF">NCTC11661_00617</name>
</gene>
<evidence type="ECO:0008006" key="3">
    <source>
        <dbReference type="Google" id="ProtNLM"/>
    </source>
</evidence>
<dbReference type="PROSITE" id="PS00018">
    <property type="entry name" value="EF_HAND_1"/>
    <property type="match status" value="1"/>
</dbReference>
<organism evidence="1 2">
    <name type="scientific">Bergeyella zoohelcum</name>
    <dbReference type="NCBI Taxonomy" id="1015"/>
    <lineage>
        <taxon>Bacteria</taxon>
        <taxon>Pseudomonadati</taxon>
        <taxon>Bacteroidota</taxon>
        <taxon>Flavobacteriia</taxon>
        <taxon>Flavobacteriales</taxon>
        <taxon>Weeksellaceae</taxon>
        <taxon>Bergeyella</taxon>
    </lineage>
</organism>
<protein>
    <recommendedName>
        <fullName evidence="3">EF-hand domain-containing protein</fullName>
    </recommendedName>
</protein>
<dbReference type="EMBL" id="UFTJ01000001">
    <property type="protein sequence ID" value="SSZ46955.1"/>
    <property type="molecule type" value="Genomic_DNA"/>
</dbReference>
<name>A0A376BZG0_9FLAO</name>
<reference evidence="1 2" key="1">
    <citation type="submission" date="2018-06" db="EMBL/GenBank/DDBJ databases">
        <authorList>
            <consortium name="Pathogen Informatics"/>
            <person name="Doyle S."/>
        </authorList>
    </citation>
    <scope>NUCLEOTIDE SEQUENCE [LARGE SCALE GENOMIC DNA]</scope>
    <source>
        <strain evidence="1 2">NCTC11661</strain>
    </source>
</reference>